<dbReference type="Proteomes" id="UP000101112">
    <property type="component" value="Segment"/>
</dbReference>
<evidence type="ECO:0000313" key="4">
    <source>
        <dbReference type="Proteomes" id="UP000126730"/>
    </source>
</evidence>
<dbReference type="Proteomes" id="UP000126730">
    <property type="component" value="Segment"/>
</dbReference>
<protein>
    <submittedName>
        <fullName evidence="2">NS7b protein</fullName>
    </submittedName>
</protein>
<accession>V5TH07</accession>
<reference evidence="3 4" key="2">
    <citation type="journal article" date="2014" name="J. Virol.">
        <title>Discovery of a novel bottlenose dolphin coronavirus reveals a distinct species of marine mammal coronavirus in Gammacoronavirus.</title>
        <authorList>
            <person name="Woo P.C."/>
            <person name="Lau S.K."/>
            <person name="Lam C.S."/>
            <person name="Tsang A.K."/>
            <person name="Hui S.W."/>
            <person name="Fan R.Y."/>
            <person name="Martelli P."/>
            <person name="Yuen K.Y."/>
        </authorList>
    </citation>
    <scope>NUCLEOTIDE SEQUENCE [LARGE SCALE GENOMIC DNA]</scope>
    <source>
        <strain evidence="1">CF090325</strain>
        <strain evidence="2">CF090331</strain>
    </source>
</reference>
<proteinExistence type="predicted"/>
<organism evidence="2 4">
    <name type="scientific">Bottlenose dolphin coronavirus HKU22</name>
    <dbReference type="NCBI Taxonomy" id="1433215"/>
    <lineage>
        <taxon>Viruses</taxon>
        <taxon>Riboviria</taxon>
        <taxon>Orthornavirae</taxon>
        <taxon>Pisuviricota</taxon>
        <taxon>Pisoniviricetes</taxon>
        <taxon>Nidovirales</taxon>
        <taxon>Cornidovirineae</taxon>
        <taxon>Coronaviridae</taxon>
        <taxon>Orthocoronavirinae</taxon>
        <taxon>Gammacoronavirus</taxon>
        <taxon>Cegacovirus</taxon>
        <taxon>Gammacoronavirus delphinapteri</taxon>
        <taxon>Beluga whale coronavirus (strain SW1)</taxon>
    </lineage>
</organism>
<evidence type="ECO:0000313" key="1">
    <source>
        <dbReference type="EMBL" id="AHB63489.1"/>
    </source>
</evidence>
<sequence length="34" mass="4070">MVVKTYPLIPLLPKMARKLMIVRLLPRIFMIWGM</sequence>
<dbReference type="EMBL" id="KF793826">
    <property type="protein sequence ID" value="AHB63516.1"/>
    <property type="molecule type" value="Genomic_RNA"/>
</dbReference>
<dbReference type="EMBL" id="KF793824">
    <property type="protein sequence ID" value="AHB63489.1"/>
    <property type="molecule type" value="Genomic_RNA"/>
</dbReference>
<name>V5TH07_BWCOV</name>
<evidence type="ECO:0000313" key="3">
    <source>
        <dbReference type="Proteomes" id="UP000101112"/>
    </source>
</evidence>
<reference evidence="2" key="1">
    <citation type="submission" date="2013-10" db="EMBL/GenBank/DDBJ databases">
        <authorList>
            <person name="Woo P.C.Y."/>
            <person name="Lau S.K.P."/>
            <person name="Lam C.S.F."/>
            <person name="Tsang A.K.L."/>
            <person name="Hui S.-W."/>
            <person name="Fan R.Y.Y."/>
            <person name="Martelli P."/>
            <person name="Yuen K.-Y."/>
        </authorList>
    </citation>
    <scope>NUCLEOTIDE SEQUENCE</scope>
    <source>
        <strain evidence="1">CF090325</strain>
        <strain evidence="2">CF090331</strain>
    </source>
</reference>
<evidence type="ECO:0000313" key="2">
    <source>
        <dbReference type="EMBL" id="AHB63516.1"/>
    </source>
</evidence>
<gene>
    <name evidence="2" type="primary">NS7b</name>
</gene>